<evidence type="ECO:0000256" key="2">
    <source>
        <dbReference type="ARBA" id="ARBA00034103"/>
    </source>
</evidence>
<dbReference type="PROSITE" id="PS50004">
    <property type="entry name" value="C2"/>
    <property type="match status" value="1"/>
</dbReference>
<dbReference type="Proteomes" id="UP000678393">
    <property type="component" value="Unassembled WGS sequence"/>
</dbReference>
<feature type="compositionally biased region" description="Basic and acidic residues" evidence="3">
    <location>
        <begin position="9"/>
        <end position="28"/>
    </location>
</feature>
<name>A0A8S3Z961_9EUPU</name>
<accession>A0A8S3Z961</accession>
<dbReference type="Pfam" id="PF00168">
    <property type="entry name" value="C2"/>
    <property type="match status" value="1"/>
</dbReference>
<protein>
    <recommendedName>
        <fullName evidence="4">C2 domain-containing protein</fullName>
    </recommendedName>
</protein>
<gene>
    <name evidence="5" type="ORF">CUNI_LOCUS9169</name>
</gene>
<organism evidence="5 6">
    <name type="scientific">Candidula unifasciata</name>
    <dbReference type="NCBI Taxonomy" id="100452"/>
    <lineage>
        <taxon>Eukaryota</taxon>
        <taxon>Metazoa</taxon>
        <taxon>Spiralia</taxon>
        <taxon>Lophotrochozoa</taxon>
        <taxon>Mollusca</taxon>
        <taxon>Gastropoda</taxon>
        <taxon>Heterobranchia</taxon>
        <taxon>Euthyneura</taxon>
        <taxon>Panpulmonata</taxon>
        <taxon>Eupulmonata</taxon>
        <taxon>Stylommatophora</taxon>
        <taxon>Helicina</taxon>
        <taxon>Helicoidea</taxon>
        <taxon>Geomitridae</taxon>
        <taxon>Candidula</taxon>
    </lineage>
</organism>
<feature type="region of interest" description="Disordered" evidence="3">
    <location>
        <begin position="1"/>
        <end position="49"/>
    </location>
</feature>
<dbReference type="GO" id="GO:0042734">
    <property type="term" value="C:presynaptic membrane"/>
    <property type="evidence" value="ECO:0007669"/>
    <property type="project" value="TreeGrafter"/>
</dbReference>
<keyword evidence="1" id="KW-0770">Synapse</keyword>
<keyword evidence="6" id="KW-1185">Reference proteome</keyword>
<comment type="caution">
    <text evidence="5">The sequence shown here is derived from an EMBL/GenBank/DDBJ whole genome shotgun (WGS) entry which is preliminary data.</text>
</comment>
<reference evidence="5" key="1">
    <citation type="submission" date="2021-04" db="EMBL/GenBank/DDBJ databases">
        <authorList>
            <consortium name="Molecular Ecology Group"/>
        </authorList>
    </citation>
    <scope>NUCLEOTIDE SEQUENCE</scope>
</reference>
<dbReference type="GO" id="GO:0048791">
    <property type="term" value="P:calcium ion-regulated exocytosis of neurotransmitter"/>
    <property type="evidence" value="ECO:0007669"/>
    <property type="project" value="TreeGrafter"/>
</dbReference>
<dbReference type="GO" id="GO:0048788">
    <property type="term" value="C:cytoskeleton of presynaptic active zone"/>
    <property type="evidence" value="ECO:0007669"/>
    <property type="project" value="TreeGrafter"/>
</dbReference>
<feature type="non-terminal residue" evidence="5">
    <location>
        <position position="238"/>
    </location>
</feature>
<sequence length="238" mass="26527">SDESISSENVRRLSSKSDKSVTDADSIRRLSSQSHDLLAPPKPPSRTSSCSSIFFSDDEDLLGQISLPLQTSDRLGPEGDDITSILGPGQITPKPSAETKVCGNIKLGFMISKGHLQVDIICAAGLHWDSLTQPPDTYVKTYLMEGKRVLQRKKTTVIKATLDPVYRKRIKYSASNVHGRLMKIDIWKRTSNFDKKACLGEVLVRLDGLDLSKSTVAWYKLFQMNSTEYGSEEFLNVW</sequence>
<dbReference type="GO" id="GO:0044325">
    <property type="term" value="F:transmembrane transporter binding"/>
    <property type="evidence" value="ECO:0007669"/>
    <property type="project" value="TreeGrafter"/>
</dbReference>
<dbReference type="SMART" id="SM00239">
    <property type="entry name" value="C2"/>
    <property type="match status" value="1"/>
</dbReference>
<proteinExistence type="predicted"/>
<dbReference type="GO" id="GO:0050806">
    <property type="term" value="P:positive regulation of synaptic transmission"/>
    <property type="evidence" value="ECO:0007669"/>
    <property type="project" value="TreeGrafter"/>
</dbReference>
<dbReference type="InterPro" id="IPR000008">
    <property type="entry name" value="C2_dom"/>
</dbReference>
<dbReference type="PANTHER" id="PTHR12157">
    <property type="entry name" value="REGULATING SYNAPTIC MEMBRANE EXOCYTOSIS PROTEIN"/>
    <property type="match status" value="1"/>
</dbReference>
<comment type="subcellular location">
    <subcellularLocation>
        <location evidence="2">Synapse</location>
    </subcellularLocation>
</comment>
<dbReference type="GO" id="GO:0048167">
    <property type="term" value="P:regulation of synaptic plasticity"/>
    <property type="evidence" value="ECO:0007669"/>
    <property type="project" value="TreeGrafter"/>
</dbReference>
<dbReference type="InterPro" id="IPR039032">
    <property type="entry name" value="Rim-like"/>
</dbReference>
<dbReference type="EMBL" id="CAJHNH020001566">
    <property type="protein sequence ID" value="CAG5123611.1"/>
    <property type="molecule type" value="Genomic_DNA"/>
</dbReference>
<dbReference type="OrthoDB" id="10059918at2759"/>
<dbReference type="SUPFAM" id="SSF49562">
    <property type="entry name" value="C2 domain (Calcium/lipid-binding domain, CaLB)"/>
    <property type="match status" value="1"/>
</dbReference>
<dbReference type="GO" id="GO:0042391">
    <property type="term" value="P:regulation of membrane potential"/>
    <property type="evidence" value="ECO:0007669"/>
    <property type="project" value="TreeGrafter"/>
</dbReference>
<dbReference type="Gene3D" id="2.60.40.150">
    <property type="entry name" value="C2 domain"/>
    <property type="match status" value="1"/>
</dbReference>
<evidence type="ECO:0000256" key="1">
    <source>
        <dbReference type="ARBA" id="ARBA00023018"/>
    </source>
</evidence>
<evidence type="ECO:0000313" key="5">
    <source>
        <dbReference type="EMBL" id="CAG5123611.1"/>
    </source>
</evidence>
<dbReference type="InterPro" id="IPR035892">
    <property type="entry name" value="C2_domain_sf"/>
</dbReference>
<dbReference type="GO" id="GO:0031267">
    <property type="term" value="F:small GTPase binding"/>
    <property type="evidence" value="ECO:0007669"/>
    <property type="project" value="InterPro"/>
</dbReference>
<feature type="domain" description="C2" evidence="4">
    <location>
        <begin position="87"/>
        <end position="219"/>
    </location>
</feature>
<dbReference type="PANTHER" id="PTHR12157:SF24">
    <property type="entry name" value="FIFE, ISOFORM D"/>
    <property type="match status" value="1"/>
</dbReference>
<dbReference type="AlphaFoldDB" id="A0A8S3Z961"/>
<evidence type="ECO:0000256" key="3">
    <source>
        <dbReference type="SAM" id="MobiDB-lite"/>
    </source>
</evidence>
<evidence type="ECO:0000259" key="4">
    <source>
        <dbReference type="PROSITE" id="PS50004"/>
    </source>
</evidence>
<evidence type="ECO:0000313" key="6">
    <source>
        <dbReference type="Proteomes" id="UP000678393"/>
    </source>
</evidence>